<dbReference type="InterPro" id="IPR003018">
    <property type="entry name" value="GAF"/>
</dbReference>
<protein>
    <submittedName>
        <fullName evidence="4">Diguanylate cyclase domain-containing protein</fullName>
        <ecNumber evidence="4">2.7.7.65</ecNumber>
    </submittedName>
</protein>
<dbReference type="SUPFAM" id="SSF56112">
    <property type="entry name" value="Protein kinase-like (PK-like)"/>
    <property type="match status" value="1"/>
</dbReference>
<dbReference type="Gene3D" id="3.30.70.270">
    <property type="match status" value="1"/>
</dbReference>
<dbReference type="InterPro" id="IPR027417">
    <property type="entry name" value="P-loop_NTPase"/>
</dbReference>
<evidence type="ECO:0000313" key="5">
    <source>
        <dbReference type="Proteomes" id="UP001597183"/>
    </source>
</evidence>
<dbReference type="PANTHER" id="PTHR43642">
    <property type="entry name" value="HYBRID SIGNAL TRANSDUCTION HISTIDINE KINASE G"/>
    <property type="match status" value="1"/>
</dbReference>
<feature type="domain" description="GGDEF" evidence="3">
    <location>
        <begin position="1492"/>
        <end position="1625"/>
    </location>
</feature>
<feature type="domain" description="Protein kinase" evidence="2">
    <location>
        <begin position="1"/>
        <end position="263"/>
    </location>
</feature>
<comment type="caution">
    <text evidence="4">The sequence shown here is derived from an EMBL/GenBank/DDBJ whole genome shotgun (WGS) entry which is preliminary data.</text>
</comment>
<dbReference type="SMART" id="SM00220">
    <property type="entry name" value="S_TKc"/>
    <property type="match status" value="1"/>
</dbReference>
<dbReference type="SUPFAM" id="SSF55781">
    <property type="entry name" value="GAF domain-like"/>
    <property type="match status" value="1"/>
</dbReference>
<dbReference type="InterPro" id="IPR043128">
    <property type="entry name" value="Rev_trsase/Diguanyl_cyclase"/>
</dbReference>
<keyword evidence="5" id="KW-1185">Reference proteome</keyword>
<keyword evidence="4" id="KW-0548">Nucleotidyltransferase</keyword>
<dbReference type="Pfam" id="PF00990">
    <property type="entry name" value="GGDEF"/>
    <property type="match status" value="1"/>
</dbReference>
<accession>A0ABW4A419</accession>
<name>A0ABW4A419_9ACTN</name>
<evidence type="ECO:0000259" key="2">
    <source>
        <dbReference type="PROSITE" id="PS50011"/>
    </source>
</evidence>
<reference evidence="5" key="1">
    <citation type="journal article" date="2019" name="Int. J. Syst. Evol. Microbiol.">
        <title>The Global Catalogue of Microorganisms (GCM) 10K type strain sequencing project: providing services to taxonomists for standard genome sequencing and annotation.</title>
        <authorList>
            <consortium name="The Broad Institute Genomics Platform"/>
            <consortium name="The Broad Institute Genome Sequencing Center for Infectious Disease"/>
            <person name="Wu L."/>
            <person name="Ma J."/>
        </authorList>
    </citation>
    <scope>NUCLEOTIDE SEQUENCE [LARGE SCALE GENOMIC DNA]</scope>
    <source>
        <strain evidence="5">CCM 7526</strain>
    </source>
</reference>
<dbReference type="Gene3D" id="1.10.510.10">
    <property type="entry name" value="Transferase(Phosphotransferase) domain 1"/>
    <property type="match status" value="1"/>
</dbReference>
<dbReference type="PROSITE" id="PS00109">
    <property type="entry name" value="PROTEIN_KINASE_TYR"/>
    <property type="match status" value="1"/>
</dbReference>
<dbReference type="SMART" id="SM00267">
    <property type="entry name" value="GGDEF"/>
    <property type="match status" value="1"/>
</dbReference>
<dbReference type="Pfam" id="PF01590">
    <property type="entry name" value="GAF"/>
    <property type="match status" value="1"/>
</dbReference>
<dbReference type="InterPro" id="IPR053159">
    <property type="entry name" value="Hybrid_Histidine_Kinase"/>
</dbReference>
<proteinExistence type="predicted"/>
<dbReference type="GO" id="GO:0052621">
    <property type="term" value="F:diguanylate cyclase activity"/>
    <property type="evidence" value="ECO:0007669"/>
    <property type="project" value="UniProtKB-EC"/>
</dbReference>
<keyword evidence="4" id="KW-0808">Transferase</keyword>
<dbReference type="Pfam" id="PF00069">
    <property type="entry name" value="Pkinase"/>
    <property type="match status" value="1"/>
</dbReference>
<dbReference type="Proteomes" id="UP001597183">
    <property type="component" value="Unassembled WGS sequence"/>
</dbReference>
<dbReference type="RefSeq" id="WP_317792989.1">
    <property type="nucleotide sequence ID" value="NZ_AP028461.1"/>
</dbReference>
<organism evidence="4 5">
    <name type="scientific">Actinoplanes sichuanensis</name>
    <dbReference type="NCBI Taxonomy" id="512349"/>
    <lineage>
        <taxon>Bacteria</taxon>
        <taxon>Bacillati</taxon>
        <taxon>Actinomycetota</taxon>
        <taxon>Actinomycetes</taxon>
        <taxon>Micromonosporales</taxon>
        <taxon>Micromonosporaceae</taxon>
        <taxon>Actinoplanes</taxon>
    </lineage>
</organism>
<evidence type="ECO:0000259" key="3">
    <source>
        <dbReference type="PROSITE" id="PS50887"/>
    </source>
</evidence>
<evidence type="ECO:0000313" key="4">
    <source>
        <dbReference type="EMBL" id="MFD1365476.1"/>
    </source>
</evidence>
<dbReference type="InterPro" id="IPR041664">
    <property type="entry name" value="AAA_16"/>
</dbReference>
<dbReference type="Gene3D" id="3.40.50.300">
    <property type="entry name" value="P-loop containing nucleotide triphosphate hydrolases"/>
    <property type="match status" value="1"/>
</dbReference>
<dbReference type="PANTHER" id="PTHR43642:SF1">
    <property type="entry name" value="HYBRID SIGNAL TRANSDUCTION HISTIDINE KINASE G"/>
    <property type="match status" value="1"/>
</dbReference>
<dbReference type="CDD" id="cd14014">
    <property type="entry name" value="STKc_PknB_like"/>
    <property type="match status" value="1"/>
</dbReference>
<dbReference type="EMBL" id="JBHTMK010000012">
    <property type="protein sequence ID" value="MFD1365476.1"/>
    <property type="molecule type" value="Genomic_DNA"/>
</dbReference>
<evidence type="ECO:0000256" key="1">
    <source>
        <dbReference type="ARBA" id="ARBA00004167"/>
    </source>
</evidence>
<dbReference type="InterPro" id="IPR008266">
    <property type="entry name" value="Tyr_kinase_AS"/>
</dbReference>
<sequence>MSPVREVLYDSDRTRVIRVRPYGGGPAVIEKQPLGPGAGDRLRNELAVLRRLQGTLGVPRLLPDSPDGTVGYTETPAATLASLTLPLLVPALLDLAIDLAGTLAAVHRQGVVHRDVSPANVLIPVVDGEPAPHARPILIDFELATTATVDLAAPAGTTGDVIAGTLAYLAPEQTGRTGRPVDHRADLYAFGAVLYEAATGAPPFGRDGDPLRLVHDHLARVPAPPIRSNPDLPPLLSDIILRLLDKEPDQRYQSGEGLAYDLTRLRDETAAFVLGERDFPMRLAPPRQLVGREEPLATLRGMLATATAGNRGVALITGPPGVGKTALVDRLRPAVAAAGGRFVAGKFDQFRRDLGADAVRQAFCALGDQLLAEPDDEVARLRERLPERLGPNAGLAAAVLPPFAALLGVAPEPGDDDPRRAASRLRQVGLDLLRAVASSARPVTLFIDDLQWASAGAFGFLDAVLAEPDLPGVLILGAFREAEVDAAHPLTPTLARLRDTGGNVGELPLANLPPGDLTTLLARMLRLPNPAAVPLAELLAAHTGGNPFDSVEMVNALRRDGVLVPDGDGWRWDPATARRFVARGDVVDLLGARIEELPEQTRALLEVMACLGGEVDLTLLPIAAGRPAETVDAELLPAADEGLVEVHRDGTPAACFRHDRVQQAAYARLDAPARTGLSLTLARRLASEPAYALAAARLYLTAVDELTDPDERLLAASLLRRAAAAARLVVNHAAAQAFLAAAVRLLPATDSGYRQAQAEWHASLCSLGRFTEADEVFQALEAAGGDPVPHAGAVCEQIVGLTNRGRMPDALELGLRLLGRLGVAVPGRDELGPRIGAGLDVLYGWLATGDAEDDLARPELTEPRQVAIARVINRLIPPAFFCDQIMMAWLVLESGALWAAHGPAAALVGPLSHAGFVTVPARGDYRAGYRAVRRVLAVGGARGWEPDTSQAKFLHALGTVAWFEPVQHMVGIAREAHEGLLRGGDLQNAASTYFASLPGLLDAGPDLDAYAAEADAALMLCGRIGYDHADAAFRAHRQLARTLRGEADDDGLDEAEIEGNPTAAVNFHIVRSVAAAVLGERDVLNRHTAAALTLLPCITATYGNAQAHVLAALAAAERARTATGDGDRETALADLDLSARFLAERAVDQPGNFGHLLRLADAERAWATGDFDAAATAYDAAVSGASGGGSPWHAALIAERAALFFDAHRMPHVSRQMLTEAHRGYAVWRAHHKVHLLEREHPFLAAPPAHAGAPASPTVRTSHSINLSTEVIDLMAVLEAARALSSETDLDRLRHRVEQVLSAMTGATAVRVLLRDDATGEWMLPADVRAVRPALTLAEAGERGLLPVTAVRYADRTGEPMLVDDATHDDRVARDPYLAGLPHCSLLVVPVLSQGLPRAMLVLENRLTRQAFSASRLDAVQLIAGQLTVSLDNALVYASLERRVAERTEELGEANRRLEMLTLTDPLTGLANRRRLTETLDALWVQSLRSGDPIGLAMIDIDHFKKYNDHYGHQGGDECLRRVAGALRDAVRTTDLVARYGGEEFCVVMPAAGTPGAVAVAERAVQAVAALRESHVLADGGIVTISVGVTSATPTGGVPPDHLIKWADEALYEAKRTGRNRVAAS</sequence>
<gene>
    <name evidence="4" type="ORF">ACFQ5G_09005</name>
</gene>
<dbReference type="InterPro" id="IPR000160">
    <property type="entry name" value="GGDEF_dom"/>
</dbReference>
<dbReference type="SUPFAM" id="SSF55073">
    <property type="entry name" value="Nucleotide cyclase"/>
    <property type="match status" value="1"/>
</dbReference>
<comment type="subcellular location">
    <subcellularLocation>
        <location evidence="1">Membrane</location>
        <topology evidence="1">Single-pass membrane protein</topology>
    </subcellularLocation>
</comment>
<dbReference type="SMART" id="SM00065">
    <property type="entry name" value="GAF"/>
    <property type="match status" value="1"/>
</dbReference>
<dbReference type="CDD" id="cd01949">
    <property type="entry name" value="GGDEF"/>
    <property type="match status" value="1"/>
</dbReference>
<dbReference type="InterPro" id="IPR029016">
    <property type="entry name" value="GAF-like_dom_sf"/>
</dbReference>
<dbReference type="InterPro" id="IPR029787">
    <property type="entry name" value="Nucleotide_cyclase"/>
</dbReference>
<dbReference type="InterPro" id="IPR000719">
    <property type="entry name" value="Prot_kinase_dom"/>
</dbReference>
<dbReference type="SUPFAM" id="SSF52540">
    <property type="entry name" value="P-loop containing nucleoside triphosphate hydrolases"/>
    <property type="match status" value="1"/>
</dbReference>
<dbReference type="PROSITE" id="PS50887">
    <property type="entry name" value="GGDEF"/>
    <property type="match status" value="1"/>
</dbReference>
<dbReference type="InterPro" id="IPR011009">
    <property type="entry name" value="Kinase-like_dom_sf"/>
</dbReference>
<dbReference type="EC" id="2.7.7.65" evidence="4"/>
<dbReference type="PROSITE" id="PS50011">
    <property type="entry name" value="PROTEIN_KINASE_DOM"/>
    <property type="match status" value="1"/>
</dbReference>
<dbReference type="NCBIfam" id="TIGR00254">
    <property type="entry name" value="GGDEF"/>
    <property type="match status" value="1"/>
</dbReference>
<dbReference type="Pfam" id="PF13191">
    <property type="entry name" value="AAA_16"/>
    <property type="match status" value="1"/>
</dbReference>
<dbReference type="Gene3D" id="3.30.450.40">
    <property type="match status" value="1"/>
</dbReference>